<organism evidence="1 2">
    <name type="scientific">Tianweitania sediminis</name>
    <dbReference type="NCBI Taxonomy" id="1502156"/>
    <lineage>
        <taxon>Bacteria</taxon>
        <taxon>Pseudomonadati</taxon>
        <taxon>Pseudomonadota</taxon>
        <taxon>Alphaproteobacteria</taxon>
        <taxon>Hyphomicrobiales</taxon>
        <taxon>Phyllobacteriaceae</taxon>
        <taxon>Tianweitania</taxon>
    </lineage>
</organism>
<keyword evidence="2" id="KW-1185">Reference proteome</keyword>
<dbReference type="RefSeq" id="WP_209337251.1">
    <property type="nucleotide sequence ID" value="NZ_JAGIYY010000012.1"/>
</dbReference>
<proteinExistence type="predicted"/>
<reference evidence="1" key="1">
    <citation type="submission" date="2021-03" db="EMBL/GenBank/DDBJ databases">
        <title>Genome sequencing and assembly of Tianweitania sediminis.</title>
        <authorList>
            <person name="Chhetri G."/>
        </authorList>
    </citation>
    <scope>NUCLEOTIDE SEQUENCE</scope>
    <source>
        <strain evidence="1">Z8</strain>
    </source>
</reference>
<sequence length="147" mass="16432">MNRQDHSEAREIIVATAISEVVTELRMVDVSDYLAFIRFEQFASIADIVESAAELYFMPGTLKLGHGGEALVNWGEVPRIKLDLELRPQGATVYFTLAMEDKKAGVEVNYVSFDKPTPDPQENTRQLAAMIEHARIRKSPPVLQAAE</sequence>
<comment type="caution">
    <text evidence="1">The sequence shown here is derived from an EMBL/GenBank/DDBJ whole genome shotgun (WGS) entry which is preliminary data.</text>
</comment>
<gene>
    <name evidence="1" type="ORF">J5Y06_21450</name>
</gene>
<evidence type="ECO:0000313" key="2">
    <source>
        <dbReference type="Proteomes" id="UP000666240"/>
    </source>
</evidence>
<evidence type="ECO:0000313" key="1">
    <source>
        <dbReference type="EMBL" id="MBP0441221.1"/>
    </source>
</evidence>
<name>A0A8J7RMR8_9HYPH</name>
<dbReference type="EMBL" id="JAGIYY010000012">
    <property type="protein sequence ID" value="MBP0441221.1"/>
    <property type="molecule type" value="Genomic_DNA"/>
</dbReference>
<dbReference type="AlphaFoldDB" id="A0A8J7RMR8"/>
<accession>A0A8J7RMR8</accession>
<protein>
    <submittedName>
        <fullName evidence="1">Uncharacterized protein</fullName>
    </submittedName>
</protein>
<dbReference type="Proteomes" id="UP000666240">
    <property type="component" value="Unassembled WGS sequence"/>
</dbReference>